<protein>
    <recommendedName>
        <fullName evidence="12">Probable peptidoglycan glycosyltransferase FtsW</fullName>
        <ecNumber evidence="14">2.4.99.28</ecNumber>
    </recommendedName>
    <alternativeName>
        <fullName evidence="13">Cell division protein FtsW</fullName>
    </alternativeName>
    <alternativeName>
        <fullName evidence="10">Cell wall polymerase</fullName>
    </alternativeName>
    <alternativeName>
        <fullName evidence="9">Peptidoglycan polymerase</fullName>
    </alternativeName>
</protein>
<keyword evidence="7 17" id="KW-1133">Transmembrane helix</keyword>
<keyword evidence="19" id="KW-1185">Reference proteome</keyword>
<feature type="transmembrane region" description="Helical" evidence="17">
    <location>
        <begin position="89"/>
        <end position="106"/>
    </location>
</feature>
<evidence type="ECO:0000313" key="18">
    <source>
        <dbReference type="EMBL" id="RST99330.1"/>
    </source>
</evidence>
<proteinExistence type="inferred from homology"/>
<reference evidence="18 19" key="1">
    <citation type="submission" date="2017-05" db="EMBL/GenBank/DDBJ databases">
        <title>Vagococcus spp. assemblies.</title>
        <authorList>
            <person name="Gulvik C.A."/>
        </authorList>
    </citation>
    <scope>NUCLEOTIDE SEQUENCE [LARGE SCALE GENOMIC DNA]</scope>
    <source>
        <strain evidence="18 19">SS1995</strain>
    </source>
</reference>
<dbReference type="Proteomes" id="UP000287857">
    <property type="component" value="Unassembled WGS sequence"/>
</dbReference>
<evidence type="ECO:0000256" key="14">
    <source>
        <dbReference type="ARBA" id="ARBA00044770"/>
    </source>
</evidence>
<dbReference type="GO" id="GO:0015648">
    <property type="term" value="F:lipid-linked peptidoglycan transporter activity"/>
    <property type="evidence" value="ECO:0007669"/>
    <property type="project" value="TreeGrafter"/>
</dbReference>
<dbReference type="EMBL" id="NGJS01000005">
    <property type="protein sequence ID" value="RST99330.1"/>
    <property type="molecule type" value="Genomic_DNA"/>
</dbReference>
<evidence type="ECO:0000256" key="15">
    <source>
        <dbReference type="ARBA" id="ARBA00049902"/>
    </source>
</evidence>
<dbReference type="EC" id="2.4.99.28" evidence="14"/>
<dbReference type="OrthoDB" id="9812661at2"/>
<comment type="similarity">
    <text evidence="11">Belongs to the SEDS family. FtsW subfamily.</text>
</comment>
<accession>A0A429ZZC7</accession>
<feature type="transmembrane region" description="Helical" evidence="17">
    <location>
        <begin position="396"/>
        <end position="416"/>
    </location>
</feature>
<dbReference type="AlphaFoldDB" id="A0A429ZZC7"/>
<dbReference type="GO" id="GO:0005886">
    <property type="term" value="C:plasma membrane"/>
    <property type="evidence" value="ECO:0007669"/>
    <property type="project" value="TreeGrafter"/>
</dbReference>
<dbReference type="InterPro" id="IPR001182">
    <property type="entry name" value="FtsW/RodA"/>
</dbReference>
<keyword evidence="4 17" id="KW-0812">Transmembrane</keyword>
<name>A0A429ZZC7_9ENTE</name>
<feature type="transmembrane region" description="Helical" evidence="17">
    <location>
        <begin position="327"/>
        <end position="348"/>
    </location>
</feature>
<evidence type="ECO:0000256" key="7">
    <source>
        <dbReference type="ARBA" id="ARBA00022989"/>
    </source>
</evidence>
<evidence type="ECO:0000256" key="1">
    <source>
        <dbReference type="ARBA" id="ARBA00004141"/>
    </source>
</evidence>
<dbReference type="PANTHER" id="PTHR30474">
    <property type="entry name" value="CELL CYCLE PROTEIN"/>
    <property type="match status" value="1"/>
</dbReference>
<evidence type="ECO:0000256" key="13">
    <source>
        <dbReference type="ARBA" id="ARBA00041418"/>
    </source>
</evidence>
<dbReference type="Pfam" id="PF01098">
    <property type="entry name" value="FTSW_RODA_SPOVE"/>
    <property type="match status" value="1"/>
</dbReference>
<organism evidence="18 19">
    <name type="scientific">Vagococcus vulneris</name>
    <dbReference type="NCBI Taxonomy" id="1977869"/>
    <lineage>
        <taxon>Bacteria</taxon>
        <taxon>Bacillati</taxon>
        <taxon>Bacillota</taxon>
        <taxon>Bacilli</taxon>
        <taxon>Lactobacillales</taxon>
        <taxon>Enterococcaceae</taxon>
        <taxon>Vagococcus</taxon>
    </lineage>
</organism>
<feature type="transmembrane region" description="Helical" evidence="17">
    <location>
        <begin position="118"/>
        <end position="139"/>
    </location>
</feature>
<feature type="transmembrane region" description="Helical" evidence="17">
    <location>
        <begin position="151"/>
        <end position="172"/>
    </location>
</feature>
<feature type="transmembrane region" description="Helical" evidence="17">
    <location>
        <begin position="208"/>
        <end position="227"/>
    </location>
</feature>
<comment type="catalytic activity">
    <reaction evidence="15">
        <text>[GlcNAc-(1-&gt;4)-Mur2Ac(oyl-L-Ala-gamma-D-Glu-L-Lys-D-Ala-D-Ala)](n)-di-trans,octa-cis-undecaprenyl diphosphate + beta-D-GlcNAc-(1-&gt;4)-Mur2Ac(oyl-L-Ala-gamma-D-Glu-L-Lys-D-Ala-D-Ala)-di-trans,octa-cis-undecaprenyl diphosphate = [GlcNAc-(1-&gt;4)-Mur2Ac(oyl-L-Ala-gamma-D-Glu-L-Lys-D-Ala-D-Ala)](n+1)-di-trans,octa-cis-undecaprenyl diphosphate + di-trans,octa-cis-undecaprenyl diphosphate + H(+)</text>
        <dbReference type="Rhea" id="RHEA:23708"/>
        <dbReference type="Rhea" id="RHEA-COMP:9602"/>
        <dbReference type="Rhea" id="RHEA-COMP:9603"/>
        <dbReference type="ChEBI" id="CHEBI:15378"/>
        <dbReference type="ChEBI" id="CHEBI:58405"/>
        <dbReference type="ChEBI" id="CHEBI:60033"/>
        <dbReference type="ChEBI" id="CHEBI:78435"/>
        <dbReference type="EC" id="2.4.99.28"/>
    </reaction>
</comment>
<feature type="transmembrane region" description="Helical" evidence="17">
    <location>
        <begin position="184"/>
        <end position="202"/>
    </location>
</feature>
<dbReference type="GO" id="GO:0008360">
    <property type="term" value="P:regulation of cell shape"/>
    <property type="evidence" value="ECO:0007669"/>
    <property type="project" value="UniProtKB-KW"/>
</dbReference>
<comment type="function">
    <text evidence="16">Peptidoglycan polymerase that is essential for cell division.</text>
</comment>
<comment type="caution">
    <text evidence="18">The sequence shown here is derived from an EMBL/GenBank/DDBJ whole genome shotgun (WGS) entry which is preliminary data.</text>
</comment>
<evidence type="ECO:0000256" key="2">
    <source>
        <dbReference type="ARBA" id="ARBA00022676"/>
    </source>
</evidence>
<keyword evidence="3" id="KW-0808">Transferase</keyword>
<gene>
    <name evidence="18" type="ORF">CBF37_05005</name>
</gene>
<evidence type="ECO:0000256" key="11">
    <source>
        <dbReference type="ARBA" id="ARBA00038053"/>
    </source>
</evidence>
<dbReference type="GO" id="GO:0051301">
    <property type="term" value="P:cell division"/>
    <property type="evidence" value="ECO:0007669"/>
    <property type="project" value="InterPro"/>
</dbReference>
<evidence type="ECO:0000256" key="8">
    <source>
        <dbReference type="ARBA" id="ARBA00023136"/>
    </source>
</evidence>
<feature type="transmembrane region" description="Helical" evidence="17">
    <location>
        <begin position="47"/>
        <end position="69"/>
    </location>
</feature>
<dbReference type="GO" id="GO:0009252">
    <property type="term" value="P:peptidoglycan biosynthetic process"/>
    <property type="evidence" value="ECO:0007669"/>
    <property type="project" value="UniProtKB-KW"/>
</dbReference>
<feature type="transmembrane region" description="Helical" evidence="17">
    <location>
        <begin position="360"/>
        <end position="384"/>
    </location>
</feature>
<keyword evidence="5" id="KW-0133">Cell shape</keyword>
<evidence type="ECO:0000256" key="12">
    <source>
        <dbReference type="ARBA" id="ARBA00041185"/>
    </source>
</evidence>
<sequence>MIIKIKKILNYIFFIYLTKFFCMIIIVTKLCVFLWRFINLLKKIKFIDFKILIPYFILSSIGIIMILSASSYNLDQLGKRSSANGLKQLMFFLISLAIITIIYKSKNSLYTSVRFQKIIMTCSFMLLIATTILGLGTVTGGAQRWIQIGPISLQPSEFIMLTVILYSSFIFSKREKTIQGHFKDTILGPTLIVSSLILLVFTQPNVGGAAILTLIFLVILFASGIPYPYMIGGFGIMFFFSFIMTQLILFQGGLLLPQKYHYIYDRFSVVKNPFDYQLDNGYQLVNSYFAIYNGGWFGKGLGQSIQKKGFLPVAETDFIFSIITEELGVVAAILILALLLFLILRIIAIGMKATSTFNSLICIGISAALLIQVFVNLGGILGFIPLTGVPFPFMSYGGSNLLTLSIMIGLILNISADEKKKALNKQMRSTHTLQLENSF</sequence>
<evidence type="ECO:0000313" key="19">
    <source>
        <dbReference type="Proteomes" id="UP000287857"/>
    </source>
</evidence>
<evidence type="ECO:0000256" key="5">
    <source>
        <dbReference type="ARBA" id="ARBA00022960"/>
    </source>
</evidence>
<dbReference type="GO" id="GO:0008955">
    <property type="term" value="F:peptidoglycan glycosyltransferase activity"/>
    <property type="evidence" value="ECO:0007669"/>
    <property type="project" value="UniProtKB-EC"/>
</dbReference>
<evidence type="ECO:0000256" key="3">
    <source>
        <dbReference type="ARBA" id="ARBA00022679"/>
    </source>
</evidence>
<evidence type="ECO:0000256" key="4">
    <source>
        <dbReference type="ARBA" id="ARBA00022692"/>
    </source>
</evidence>
<keyword evidence="6" id="KW-0573">Peptidoglycan synthesis</keyword>
<evidence type="ECO:0000256" key="9">
    <source>
        <dbReference type="ARBA" id="ARBA00032370"/>
    </source>
</evidence>
<feature type="transmembrane region" description="Helical" evidence="17">
    <location>
        <begin position="12"/>
        <end position="35"/>
    </location>
</feature>
<evidence type="ECO:0000256" key="16">
    <source>
        <dbReference type="ARBA" id="ARBA00049966"/>
    </source>
</evidence>
<dbReference type="GO" id="GO:0032153">
    <property type="term" value="C:cell division site"/>
    <property type="evidence" value="ECO:0007669"/>
    <property type="project" value="TreeGrafter"/>
</dbReference>
<comment type="subcellular location">
    <subcellularLocation>
        <location evidence="1">Membrane</location>
        <topology evidence="1">Multi-pass membrane protein</topology>
    </subcellularLocation>
</comment>
<keyword evidence="8 17" id="KW-0472">Membrane</keyword>
<evidence type="ECO:0000256" key="17">
    <source>
        <dbReference type="SAM" id="Phobius"/>
    </source>
</evidence>
<evidence type="ECO:0000256" key="6">
    <source>
        <dbReference type="ARBA" id="ARBA00022984"/>
    </source>
</evidence>
<feature type="transmembrane region" description="Helical" evidence="17">
    <location>
        <begin position="234"/>
        <end position="256"/>
    </location>
</feature>
<evidence type="ECO:0000256" key="10">
    <source>
        <dbReference type="ARBA" id="ARBA00033270"/>
    </source>
</evidence>
<keyword evidence="2" id="KW-0328">Glycosyltransferase</keyword>
<dbReference type="PANTHER" id="PTHR30474:SF2">
    <property type="entry name" value="PEPTIDOGLYCAN GLYCOSYLTRANSFERASE FTSW-RELATED"/>
    <property type="match status" value="1"/>
</dbReference>